<proteinExistence type="predicted"/>
<dbReference type="GO" id="GO:0008410">
    <property type="term" value="F:CoA-transferase activity"/>
    <property type="evidence" value="ECO:0007669"/>
    <property type="project" value="TreeGrafter"/>
</dbReference>
<dbReference type="SUPFAM" id="SSF89796">
    <property type="entry name" value="CoA-transferase family III (CaiB/BaiF)"/>
    <property type="match status" value="1"/>
</dbReference>
<dbReference type="OrthoDB" id="9797653at2"/>
<dbReference type="InterPro" id="IPR044855">
    <property type="entry name" value="CoA-Trfase_III_dom3_sf"/>
</dbReference>
<dbReference type="RefSeq" id="WP_091566450.1">
    <property type="nucleotide sequence ID" value="NZ_FMZA01000003.1"/>
</dbReference>
<dbReference type="InterPro" id="IPR003673">
    <property type="entry name" value="CoA-Trfase_fam_III"/>
</dbReference>
<organism evidence="2 3">
    <name type="scientific">Melghirimyces thermohalophilus</name>
    <dbReference type="NCBI Taxonomy" id="1236220"/>
    <lineage>
        <taxon>Bacteria</taxon>
        <taxon>Bacillati</taxon>
        <taxon>Bacillota</taxon>
        <taxon>Bacilli</taxon>
        <taxon>Bacillales</taxon>
        <taxon>Thermoactinomycetaceae</taxon>
        <taxon>Melghirimyces</taxon>
    </lineage>
</organism>
<dbReference type="Gene3D" id="3.30.1540.10">
    <property type="entry name" value="formyl-coa transferase, domain 3"/>
    <property type="match status" value="1"/>
</dbReference>
<dbReference type="Gene3D" id="3.40.50.10540">
    <property type="entry name" value="Crotonobetainyl-coa:carnitine coa-transferase, domain 1"/>
    <property type="match status" value="1"/>
</dbReference>
<keyword evidence="3" id="KW-1185">Reference proteome</keyword>
<dbReference type="PANTHER" id="PTHR48207">
    <property type="entry name" value="SUCCINATE--HYDROXYMETHYLGLUTARATE COA-TRANSFERASE"/>
    <property type="match status" value="1"/>
</dbReference>
<dbReference type="AlphaFoldDB" id="A0A1G6IVF9"/>
<gene>
    <name evidence="2" type="ORF">SAMN04488112_10364</name>
</gene>
<accession>A0A1G6IVF9</accession>
<evidence type="ECO:0000256" key="1">
    <source>
        <dbReference type="ARBA" id="ARBA00022679"/>
    </source>
</evidence>
<protein>
    <submittedName>
        <fullName evidence="2">Crotonobetainyl-CoA:carnitine CoA-transferase CaiB</fullName>
    </submittedName>
</protein>
<dbReference type="Proteomes" id="UP000199387">
    <property type="component" value="Unassembled WGS sequence"/>
</dbReference>
<name>A0A1G6IVF9_9BACL</name>
<keyword evidence="1 2" id="KW-0808">Transferase</keyword>
<dbReference type="Pfam" id="PF02515">
    <property type="entry name" value="CoA_transf_3"/>
    <property type="match status" value="1"/>
</dbReference>
<dbReference type="STRING" id="1236220.SAMN04488112_10364"/>
<evidence type="ECO:0000313" key="2">
    <source>
        <dbReference type="EMBL" id="SDC10454.1"/>
    </source>
</evidence>
<reference evidence="2 3" key="1">
    <citation type="submission" date="2016-10" db="EMBL/GenBank/DDBJ databases">
        <authorList>
            <person name="de Groot N.N."/>
        </authorList>
    </citation>
    <scope>NUCLEOTIDE SEQUENCE [LARGE SCALE GENOMIC DNA]</scope>
    <source>
        <strain evidence="2 3">DSM 45514</strain>
    </source>
</reference>
<dbReference type="PANTHER" id="PTHR48207:SF3">
    <property type="entry name" value="SUCCINATE--HYDROXYMETHYLGLUTARATE COA-TRANSFERASE"/>
    <property type="match status" value="1"/>
</dbReference>
<dbReference type="InterPro" id="IPR050483">
    <property type="entry name" value="CoA-transferase_III_domain"/>
</dbReference>
<dbReference type="InterPro" id="IPR023606">
    <property type="entry name" value="CoA-Trfase_III_dom_1_sf"/>
</dbReference>
<dbReference type="EMBL" id="FMZA01000003">
    <property type="protein sequence ID" value="SDC10454.1"/>
    <property type="molecule type" value="Genomic_DNA"/>
</dbReference>
<sequence>MLPLEGVTVVALEQAVAAPFATRQLADLGARVIKIERPGVGDFARHYDQTVRGLSSHFVWLNRSKESLALDLKHPDARKIMDGLLEKADVFIQNLAPGAAERLHLGSNELMKRYPRLIVCNVSGFGESGPYRDKKAYDLLIQCETGLVSITGDEEVPAKAGISVADIAGGMYAYSSILTGLLQRERTGRGTVIPISLFDSLAEWMGYPMYYAGYGGSAPRRTGARHAAIAPYGPFAAGDGRKVFLAIQNEREWKRFCDEVLRWPELAQDPRYVSNSQRVENQTSLQASIDAVFKNQTADEVMDRLDRTQIANAELKDLHAFIQHPQLRQRNRVHKVETPVGAIEALLPPGLPKGVDPVMNPIPEVGEHTESILRELGFQSEAVDTWKKEQVIS</sequence>
<evidence type="ECO:0000313" key="3">
    <source>
        <dbReference type="Proteomes" id="UP000199387"/>
    </source>
</evidence>